<evidence type="ECO:0000256" key="4">
    <source>
        <dbReference type="ARBA" id="ARBA00023163"/>
    </source>
</evidence>
<dbReference type="GO" id="GO:0003677">
    <property type="term" value="F:DNA binding"/>
    <property type="evidence" value="ECO:0007669"/>
    <property type="project" value="UniProtKB-KW"/>
</dbReference>
<feature type="compositionally biased region" description="Basic and acidic residues" evidence="6">
    <location>
        <begin position="16"/>
        <end position="28"/>
    </location>
</feature>
<evidence type="ECO:0000313" key="7">
    <source>
        <dbReference type="EMBL" id="EYU40601.1"/>
    </source>
</evidence>
<keyword evidence="4" id="KW-0804">Transcription</keyword>
<evidence type="ECO:0000256" key="6">
    <source>
        <dbReference type="SAM" id="MobiDB-lite"/>
    </source>
</evidence>
<dbReference type="Proteomes" id="UP000030748">
    <property type="component" value="Unassembled WGS sequence"/>
</dbReference>
<evidence type="ECO:0000256" key="2">
    <source>
        <dbReference type="ARBA" id="ARBA00023015"/>
    </source>
</evidence>
<evidence type="ECO:0000313" key="8">
    <source>
        <dbReference type="Proteomes" id="UP000030748"/>
    </source>
</evidence>
<evidence type="ECO:0000256" key="5">
    <source>
        <dbReference type="ARBA" id="ARBA00023242"/>
    </source>
</evidence>
<gene>
    <name evidence="7" type="ORF">MIMGU_mgv1a014551mg</name>
</gene>
<evidence type="ECO:0000256" key="1">
    <source>
        <dbReference type="ARBA" id="ARBA00004123"/>
    </source>
</evidence>
<reference evidence="7 8" key="1">
    <citation type="journal article" date="2013" name="Proc. Natl. Acad. Sci. U.S.A.">
        <title>Fine-scale variation in meiotic recombination in Mimulus inferred from population shotgun sequencing.</title>
        <authorList>
            <person name="Hellsten U."/>
            <person name="Wright K.M."/>
            <person name="Jenkins J."/>
            <person name="Shu S."/>
            <person name="Yuan Y."/>
            <person name="Wessler S.R."/>
            <person name="Schmutz J."/>
            <person name="Willis J.H."/>
            <person name="Rokhsar D.S."/>
        </authorList>
    </citation>
    <scope>NUCLEOTIDE SEQUENCE [LARGE SCALE GENOMIC DNA]</scope>
    <source>
        <strain evidence="8">cv. DUN x IM62</strain>
    </source>
</reference>
<dbReference type="Gene3D" id="2.40.330.10">
    <property type="entry name" value="DNA-binding pseudobarrel domain"/>
    <property type="match status" value="1"/>
</dbReference>
<sequence length="186" mass="20910">MAEKGRGGAHNPGSSRKKDTAGKAKIDERRKIDDSDYYVYAQFKVPRSNPRIPCSSEGVKEELFTVELTAADVDKMLNLTQLQADMLMDEYSRPVLDSLITFAMGIDLFDEHDQKYPMILGKQPNPVGGAFHYLCLGWFIVGKKRKLKAGDVVKFYKLASVGRTFVKGRVPSFFININKPDAEEAR</sequence>
<dbReference type="SUPFAM" id="SSF101936">
    <property type="entry name" value="DNA-binding pseudobarrel domain"/>
    <property type="match status" value="1"/>
</dbReference>
<dbReference type="GO" id="GO:0005634">
    <property type="term" value="C:nucleus"/>
    <property type="evidence" value="ECO:0007669"/>
    <property type="project" value="UniProtKB-SubCell"/>
</dbReference>
<organism evidence="7 8">
    <name type="scientific">Erythranthe guttata</name>
    <name type="common">Yellow monkey flower</name>
    <name type="synonym">Mimulus guttatus</name>
    <dbReference type="NCBI Taxonomy" id="4155"/>
    <lineage>
        <taxon>Eukaryota</taxon>
        <taxon>Viridiplantae</taxon>
        <taxon>Streptophyta</taxon>
        <taxon>Embryophyta</taxon>
        <taxon>Tracheophyta</taxon>
        <taxon>Spermatophyta</taxon>
        <taxon>Magnoliopsida</taxon>
        <taxon>eudicotyledons</taxon>
        <taxon>Gunneridae</taxon>
        <taxon>Pentapetalae</taxon>
        <taxon>asterids</taxon>
        <taxon>lamiids</taxon>
        <taxon>Lamiales</taxon>
        <taxon>Phrymaceae</taxon>
        <taxon>Erythranthe</taxon>
    </lineage>
</organism>
<name>A0A022RK94_ERYGU</name>
<dbReference type="AlphaFoldDB" id="A0A022RK94"/>
<keyword evidence="3" id="KW-0238">DNA-binding</keyword>
<evidence type="ECO:0000256" key="3">
    <source>
        <dbReference type="ARBA" id="ARBA00023125"/>
    </source>
</evidence>
<keyword evidence="5" id="KW-0539">Nucleus</keyword>
<dbReference type="InterPro" id="IPR015300">
    <property type="entry name" value="DNA-bd_pseudobarrel_sf"/>
</dbReference>
<proteinExistence type="predicted"/>
<feature type="region of interest" description="Disordered" evidence="6">
    <location>
        <begin position="1"/>
        <end position="28"/>
    </location>
</feature>
<comment type="subcellular location">
    <subcellularLocation>
        <location evidence="1">Nucleus</location>
    </subcellularLocation>
</comment>
<keyword evidence="8" id="KW-1185">Reference proteome</keyword>
<dbReference type="EMBL" id="KI630394">
    <property type="protein sequence ID" value="EYU40601.1"/>
    <property type="molecule type" value="Genomic_DNA"/>
</dbReference>
<protein>
    <submittedName>
        <fullName evidence="7">Uncharacterized protein</fullName>
    </submittedName>
</protein>
<keyword evidence="2" id="KW-0805">Transcription regulation</keyword>
<accession>A0A022RK94</accession>